<reference evidence="1 2" key="1">
    <citation type="submission" date="2018-06" db="EMBL/GenBank/DDBJ databases">
        <authorList>
            <consortium name="Pathogen Informatics"/>
            <person name="Doyle S."/>
        </authorList>
    </citation>
    <scope>NUCLEOTIDE SEQUENCE [LARGE SCALE GENOMIC DNA]</scope>
    <source>
        <strain evidence="1 2">NCTC13160</strain>
    </source>
</reference>
<name>A0A379KD93_9BURK</name>
<evidence type="ECO:0000313" key="2">
    <source>
        <dbReference type="Proteomes" id="UP000254573"/>
    </source>
</evidence>
<accession>A0A379KD93</accession>
<dbReference type="Proteomes" id="UP000254573">
    <property type="component" value="Unassembled WGS sequence"/>
</dbReference>
<dbReference type="AlphaFoldDB" id="A0A379KD93"/>
<dbReference type="RefSeq" id="WP_255315247.1">
    <property type="nucleotide sequence ID" value="NZ_UGSG01000002.1"/>
</dbReference>
<protein>
    <submittedName>
        <fullName evidence="1">Uncharacterized protein</fullName>
    </submittedName>
</protein>
<gene>
    <name evidence="1" type="ORF">NCTC13160_04947</name>
</gene>
<proteinExistence type="predicted"/>
<sequence length="85" mass="9166">MRDPHTTRFIVIPFRKGSGGDLLPVEVRPASTSAGAVRVAHSMRERHVGVAAYEVVVDPETGAMDSPKVLFLHGRVPVLDEFASA</sequence>
<dbReference type="EMBL" id="UGSG01000002">
    <property type="protein sequence ID" value="SUD65849.1"/>
    <property type="molecule type" value="Genomic_DNA"/>
</dbReference>
<organism evidence="1 2">
    <name type="scientific">Pandoraea pnomenusa</name>
    <dbReference type="NCBI Taxonomy" id="93220"/>
    <lineage>
        <taxon>Bacteria</taxon>
        <taxon>Pseudomonadati</taxon>
        <taxon>Pseudomonadota</taxon>
        <taxon>Betaproteobacteria</taxon>
        <taxon>Burkholderiales</taxon>
        <taxon>Burkholderiaceae</taxon>
        <taxon>Pandoraea</taxon>
    </lineage>
</organism>
<evidence type="ECO:0000313" key="1">
    <source>
        <dbReference type="EMBL" id="SUD65849.1"/>
    </source>
</evidence>